<feature type="domain" description="Nose resistant-to-fluoxetine protein N-terminal" evidence="3">
    <location>
        <begin position="53"/>
        <end position="193"/>
    </location>
</feature>
<keyword evidence="1" id="KW-1133">Transmembrane helix</keyword>
<feature type="transmembrane region" description="Helical" evidence="1">
    <location>
        <begin position="576"/>
        <end position="601"/>
    </location>
</feature>
<keyword evidence="2" id="KW-0732">Signal</keyword>
<dbReference type="AlphaFoldDB" id="A0A7M7KKP9"/>
<dbReference type="Pfam" id="PF01757">
    <property type="entry name" value="Acyl_transf_3"/>
    <property type="match status" value="1"/>
</dbReference>
<protein>
    <recommendedName>
        <fullName evidence="3">Nose resistant-to-fluoxetine protein N-terminal domain-containing protein</fullName>
    </recommendedName>
</protein>
<dbReference type="SMART" id="SM00703">
    <property type="entry name" value="NRF"/>
    <property type="match status" value="1"/>
</dbReference>
<proteinExistence type="predicted"/>
<dbReference type="InterPro" id="IPR006621">
    <property type="entry name" value="Nose-resist-to-fluoxetine_N"/>
</dbReference>
<dbReference type="GO" id="GO:0016747">
    <property type="term" value="F:acyltransferase activity, transferring groups other than amino-acyl groups"/>
    <property type="evidence" value="ECO:0007669"/>
    <property type="project" value="InterPro"/>
</dbReference>
<accession>A0A7M7KKP9</accession>
<evidence type="ECO:0000256" key="2">
    <source>
        <dbReference type="SAM" id="SignalP"/>
    </source>
</evidence>
<dbReference type="KEGG" id="vde:111252646"/>
<feature type="transmembrane region" description="Helical" evidence="1">
    <location>
        <begin position="204"/>
        <end position="224"/>
    </location>
</feature>
<evidence type="ECO:0000313" key="4">
    <source>
        <dbReference type="EnsemblMetazoa" id="XP_022666605"/>
    </source>
</evidence>
<feature type="transmembrane region" description="Helical" evidence="1">
    <location>
        <begin position="511"/>
        <end position="532"/>
    </location>
</feature>
<dbReference type="InterPro" id="IPR052728">
    <property type="entry name" value="O2_lipid_transport_reg"/>
</dbReference>
<dbReference type="OMA" id="WPANQGI"/>
<dbReference type="PANTHER" id="PTHR11161">
    <property type="entry name" value="O-ACYLTRANSFERASE"/>
    <property type="match status" value="1"/>
</dbReference>
<feature type="transmembrane region" description="Helical" evidence="1">
    <location>
        <begin position="544"/>
        <end position="564"/>
    </location>
</feature>
<dbReference type="OrthoDB" id="10006435at2759"/>
<feature type="transmembrane region" description="Helical" evidence="1">
    <location>
        <begin position="465"/>
        <end position="491"/>
    </location>
</feature>
<feature type="transmembrane region" description="Helical" evidence="1">
    <location>
        <begin position="292"/>
        <end position="311"/>
    </location>
</feature>
<evidence type="ECO:0000259" key="3">
    <source>
        <dbReference type="SMART" id="SM00703"/>
    </source>
</evidence>
<dbReference type="InParanoid" id="A0A7M7KKP9"/>
<evidence type="ECO:0000313" key="5">
    <source>
        <dbReference type="Proteomes" id="UP000594260"/>
    </source>
</evidence>
<dbReference type="RefSeq" id="XP_022666605.1">
    <property type="nucleotide sequence ID" value="XM_022810870.1"/>
</dbReference>
<organism evidence="4 5">
    <name type="scientific">Varroa destructor</name>
    <name type="common">Honeybee mite</name>
    <dbReference type="NCBI Taxonomy" id="109461"/>
    <lineage>
        <taxon>Eukaryota</taxon>
        <taxon>Metazoa</taxon>
        <taxon>Ecdysozoa</taxon>
        <taxon>Arthropoda</taxon>
        <taxon>Chelicerata</taxon>
        <taxon>Arachnida</taxon>
        <taxon>Acari</taxon>
        <taxon>Parasitiformes</taxon>
        <taxon>Mesostigmata</taxon>
        <taxon>Gamasina</taxon>
        <taxon>Dermanyssoidea</taxon>
        <taxon>Varroidae</taxon>
        <taxon>Varroa</taxon>
    </lineage>
</organism>
<feature type="transmembrane region" description="Helical" evidence="1">
    <location>
        <begin position="374"/>
        <end position="395"/>
    </location>
</feature>
<feature type="chain" id="PRO_5029531169" description="Nose resistant-to-fluoxetine protein N-terminal domain-containing protein" evidence="2">
    <location>
        <begin position="20"/>
        <end position="690"/>
    </location>
</feature>
<dbReference type="PANTHER" id="PTHR11161:SF0">
    <property type="entry name" value="O-ACYLTRANSFERASE LIKE PROTEIN"/>
    <property type="match status" value="1"/>
</dbReference>
<keyword evidence="1" id="KW-0472">Membrane</keyword>
<feature type="transmembrane region" description="Helical" evidence="1">
    <location>
        <begin position="438"/>
        <end position="458"/>
    </location>
</feature>
<feature type="transmembrane region" description="Helical" evidence="1">
    <location>
        <begin position="622"/>
        <end position="640"/>
    </location>
</feature>
<keyword evidence="1" id="KW-0812">Transmembrane</keyword>
<dbReference type="Proteomes" id="UP000594260">
    <property type="component" value="Unplaced"/>
</dbReference>
<dbReference type="EnsemblMetazoa" id="XM_022810870">
    <property type="protein sequence ID" value="XP_022666605"/>
    <property type="gene ID" value="LOC111252646"/>
</dbReference>
<feature type="signal peptide" evidence="2">
    <location>
        <begin position="1"/>
        <end position="19"/>
    </location>
</feature>
<feature type="transmembrane region" description="Helical" evidence="1">
    <location>
        <begin position="652"/>
        <end position="675"/>
    </location>
</feature>
<dbReference type="InterPro" id="IPR002656">
    <property type="entry name" value="Acyl_transf_3_dom"/>
</dbReference>
<dbReference type="GeneID" id="111252646"/>
<keyword evidence="5" id="KW-1185">Reference proteome</keyword>
<reference evidence="4" key="1">
    <citation type="submission" date="2021-01" db="UniProtKB">
        <authorList>
            <consortium name="EnsemblMetazoa"/>
        </authorList>
    </citation>
    <scope>IDENTIFICATION</scope>
</reference>
<sequence>MTRLLTLGLVLVGFTYTTATEYDRFDPFGDITDRVSANVRSLLDEDAPPTNVSHICVNASKQYLDNLKKGQEWALKMFDSTGRPDNGVLTGGFSFLGSYSECLQAVPSPIESHFQPPFVSRYCMATLNVAHVTDKGSAYLPDIIWKKTIDAQIARIGLCVPSLCSPEDITGLVEATLKDVVVGTQVVSTSCSDTGSTYSADRKAIMMTGAVLFFVTLAGVGTFYQFSRDTCSAPNDVVATAGSTDPLMAPVKVRRSAIGRLLMSFSVLENSGKILNTGNSNEGITSIHGLRLWSMLWIIFGHSYSFAQQWVTYRNADVMKVVPADIISQGIANGTLSVDTFFFISGLLVVYVTFSKMDQTEGKINIFMFYFHRYWRMTPLMLVVIGLCANVLPYIGGGPRWAESISTYDMTCQKNWWINALYLQNFINTPQMCLNHTWFSAVDMQFYIISPIILLVLYKNRTFGLLLITFLGLASIAATAIIIAVNSYPAMPYISNIVPLELLNGYSSNVYIKPYCRIGPYLVGMVTGYVIHQSNGRLQFSRRTTILGWIGTVTGMLVVLYAMWNANTGVSLPPVAIAALYGACSRTLWSVGLTWIVLACLSGHGGFVNSILSWKGFVPFSRLTYSAYIIHPVIMAIFYGSRESVFDYSPSLLTYFALGNIVVTYSFSFVMSLLFESPLIGIERVLFFRK</sequence>
<name>A0A7M7KKP9_VARDE</name>
<feature type="transmembrane region" description="Helical" evidence="1">
    <location>
        <begin position="331"/>
        <end position="354"/>
    </location>
</feature>
<evidence type="ECO:0000256" key="1">
    <source>
        <dbReference type="SAM" id="Phobius"/>
    </source>
</evidence>
<dbReference type="Pfam" id="PF20146">
    <property type="entry name" value="NRF"/>
    <property type="match status" value="1"/>
</dbReference>